<evidence type="ECO:0000313" key="2">
    <source>
        <dbReference type="EMBL" id="SPU38952.1"/>
    </source>
</evidence>
<feature type="transmembrane region" description="Helical" evidence="1">
    <location>
        <begin position="7"/>
        <end position="25"/>
    </location>
</feature>
<dbReference type="RefSeq" id="WP_112118705.1">
    <property type="nucleotide sequence ID" value="NZ_UAQE01000004.1"/>
</dbReference>
<accession>A0A2X1AE45</accession>
<organism evidence="2 3">
    <name type="scientific">Lysinibacillus capsici</name>
    <dbReference type="NCBI Taxonomy" id="2115968"/>
    <lineage>
        <taxon>Bacteria</taxon>
        <taxon>Bacillati</taxon>
        <taxon>Bacillota</taxon>
        <taxon>Bacilli</taxon>
        <taxon>Bacillales</taxon>
        <taxon>Bacillaceae</taxon>
        <taxon>Lysinibacillus</taxon>
    </lineage>
</organism>
<name>A0A2X1AE45_9BACI</name>
<dbReference type="EMBL" id="UAQE01000004">
    <property type="protein sequence ID" value="SPU38952.1"/>
    <property type="molecule type" value="Genomic_DNA"/>
</dbReference>
<dbReference type="Proteomes" id="UP000251431">
    <property type="component" value="Unassembled WGS sequence"/>
</dbReference>
<keyword evidence="1" id="KW-0812">Transmembrane</keyword>
<evidence type="ECO:0000313" key="3">
    <source>
        <dbReference type="Proteomes" id="UP000251431"/>
    </source>
</evidence>
<feature type="transmembrane region" description="Helical" evidence="1">
    <location>
        <begin position="31"/>
        <end position="50"/>
    </location>
</feature>
<keyword evidence="1" id="KW-1133">Transmembrane helix</keyword>
<gene>
    <name evidence="2" type="ORF">NCTC7582_04926</name>
</gene>
<dbReference type="AlphaFoldDB" id="A0A2X1AE45"/>
<protein>
    <submittedName>
        <fullName evidence="2">Uncharacterized protein</fullName>
    </submittedName>
</protein>
<evidence type="ECO:0000256" key="1">
    <source>
        <dbReference type="SAM" id="Phobius"/>
    </source>
</evidence>
<keyword evidence="1" id="KW-0472">Membrane</keyword>
<reference evidence="2 3" key="1">
    <citation type="submission" date="2018-06" db="EMBL/GenBank/DDBJ databases">
        <authorList>
            <consortium name="Pathogen Informatics"/>
            <person name="Doyle S."/>
        </authorList>
    </citation>
    <scope>NUCLEOTIDE SEQUENCE [LARGE SCALE GENOMIC DNA]</scope>
    <source>
        <strain evidence="2 3">NCTC7582</strain>
    </source>
</reference>
<proteinExistence type="predicted"/>
<sequence>MNYTFMLYIAVCIMQIALLANISIAKGAWNGVTMWLCTVVFVFATAIFGLSRARQKDTQR</sequence>